<evidence type="ECO:0000313" key="4">
    <source>
        <dbReference type="Proteomes" id="UP000648801"/>
    </source>
</evidence>
<dbReference type="AlphaFoldDB" id="A0A916VYE7"/>
<evidence type="ECO:0000256" key="1">
    <source>
        <dbReference type="SAM" id="MobiDB-lite"/>
    </source>
</evidence>
<organism evidence="3 4">
    <name type="scientific">Edaphobacter acidisoli</name>
    <dbReference type="NCBI Taxonomy" id="2040573"/>
    <lineage>
        <taxon>Bacteria</taxon>
        <taxon>Pseudomonadati</taxon>
        <taxon>Acidobacteriota</taxon>
        <taxon>Terriglobia</taxon>
        <taxon>Terriglobales</taxon>
        <taxon>Acidobacteriaceae</taxon>
        <taxon>Edaphobacter</taxon>
    </lineage>
</organism>
<dbReference type="EMBL" id="BMJB01000001">
    <property type="protein sequence ID" value="GGA53216.1"/>
    <property type="molecule type" value="Genomic_DNA"/>
</dbReference>
<gene>
    <name evidence="3" type="ORF">GCM10011507_00340</name>
</gene>
<proteinExistence type="predicted"/>
<keyword evidence="2" id="KW-0732">Signal</keyword>
<dbReference type="Proteomes" id="UP000648801">
    <property type="component" value="Unassembled WGS sequence"/>
</dbReference>
<protein>
    <submittedName>
        <fullName evidence="3">Uncharacterized protein</fullName>
    </submittedName>
</protein>
<feature type="signal peptide" evidence="2">
    <location>
        <begin position="1"/>
        <end position="28"/>
    </location>
</feature>
<evidence type="ECO:0000256" key="2">
    <source>
        <dbReference type="SAM" id="SignalP"/>
    </source>
</evidence>
<feature type="chain" id="PRO_5036950045" evidence="2">
    <location>
        <begin position="29"/>
        <end position="307"/>
    </location>
</feature>
<reference evidence="3" key="1">
    <citation type="journal article" date="2014" name="Int. J. Syst. Evol. Microbiol.">
        <title>Complete genome sequence of Corynebacterium casei LMG S-19264T (=DSM 44701T), isolated from a smear-ripened cheese.</title>
        <authorList>
            <consortium name="US DOE Joint Genome Institute (JGI-PGF)"/>
            <person name="Walter F."/>
            <person name="Albersmeier A."/>
            <person name="Kalinowski J."/>
            <person name="Ruckert C."/>
        </authorList>
    </citation>
    <scope>NUCLEOTIDE SEQUENCE</scope>
    <source>
        <strain evidence="3">CGMCC 1.15447</strain>
    </source>
</reference>
<reference evidence="3" key="2">
    <citation type="submission" date="2020-09" db="EMBL/GenBank/DDBJ databases">
        <authorList>
            <person name="Sun Q."/>
            <person name="Zhou Y."/>
        </authorList>
    </citation>
    <scope>NUCLEOTIDE SEQUENCE</scope>
    <source>
        <strain evidence="3">CGMCC 1.15447</strain>
    </source>
</reference>
<comment type="caution">
    <text evidence="3">The sequence shown here is derived from an EMBL/GenBank/DDBJ whole genome shotgun (WGS) entry which is preliminary data.</text>
</comment>
<evidence type="ECO:0000313" key="3">
    <source>
        <dbReference type="EMBL" id="GGA53216.1"/>
    </source>
</evidence>
<feature type="region of interest" description="Disordered" evidence="1">
    <location>
        <begin position="135"/>
        <end position="156"/>
    </location>
</feature>
<name>A0A916VYE7_9BACT</name>
<accession>A0A916VYE7</accession>
<keyword evidence="4" id="KW-1185">Reference proteome</keyword>
<sequence>MLTNMKRVARSAVLLTLALCWPVTGALAQTQHTANQPASAAEDTRPLPDIPTLMHEVEARQKTAEAIQKNYIYHSTVTEQESDGHNGIRKTETRGYDVFWVEGVEVSRLTKKDGKDLSAKEQQKENNRLNKEIAKAKKKREEAEQQGKSTDPRGNDEITVSRILELGSFSNPRRIKLNGRDTIVVDYTGDPKAKTKNRAETVFRDLVGTVWVDEQDHVLVKAEGHFVNAFKIGAGLVINIHKGTSFSMAQTKINNEVWLPEMFEGQGEARMLLLFNFKGTVRMVNSDYRKFRTTSTILPEMGIPSQP</sequence>